<dbReference type="CTD" id="20325979"/>
<evidence type="ECO:0000256" key="1">
    <source>
        <dbReference type="SAM" id="MobiDB-lite"/>
    </source>
</evidence>
<protein>
    <submittedName>
        <fullName evidence="2">Uncharacterized protein</fullName>
    </submittedName>
</protein>
<dbReference type="AlphaFoldDB" id="A0A074Z839"/>
<dbReference type="KEGG" id="ovi:T265_11811"/>
<proteinExistence type="predicted"/>
<dbReference type="GeneID" id="20325979"/>
<dbReference type="EMBL" id="KL597219">
    <property type="protein sequence ID" value="KER19405.1"/>
    <property type="molecule type" value="Genomic_DNA"/>
</dbReference>
<organism evidence="2 3">
    <name type="scientific">Opisthorchis viverrini</name>
    <name type="common">Southeast Asian liver fluke</name>
    <dbReference type="NCBI Taxonomy" id="6198"/>
    <lineage>
        <taxon>Eukaryota</taxon>
        <taxon>Metazoa</taxon>
        <taxon>Spiralia</taxon>
        <taxon>Lophotrochozoa</taxon>
        <taxon>Platyhelminthes</taxon>
        <taxon>Trematoda</taxon>
        <taxon>Digenea</taxon>
        <taxon>Opisthorchiida</taxon>
        <taxon>Opisthorchiata</taxon>
        <taxon>Opisthorchiidae</taxon>
        <taxon>Opisthorchis</taxon>
    </lineage>
</organism>
<reference evidence="2 3" key="1">
    <citation type="submission" date="2013-11" db="EMBL/GenBank/DDBJ databases">
        <title>Opisthorchis viverrini - life in the bile duct.</title>
        <authorList>
            <person name="Young N.D."/>
            <person name="Nagarajan N."/>
            <person name="Lin S.J."/>
            <person name="Korhonen P.K."/>
            <person name="Jex A.R."/>
            <person name="Hall R.S."/>
            <person name="Safavi-Hemami H."/>
            <person name="Kaewkong W."/>
            <person name="Bertrand D."/>
            <person name="Gao S."/>
            <person name="Seet Q."/>
            <person name="Wongkham S."/>
            <person name="Teh B.T."/>
            <person name="Wongkham C."/>
            <person name="Intapan P.M."/>
            <person name="Maleewong W."/>
            <person name="Yang X."/>
            <person name="Hu M."/>
            <person name="Wang Z."/>
            <person name="Hofmann A."/>
            <person name="Sternberg P.W."/>
            <person name="Tan P."/>
            <person name="Wang J."/>
            <person name="Gasser R.B."/>
        </authorList>
    </citation>
    <scope>NUCLEOTIDE SEQUENCE [LARGE SCALE GENOMIC DNA]</scope>
</reference>
<accession>A0A074Z839</accession>
<evidence type="ECO:0000313" key="3">
    <source>
        <dbReference type="Proteomes" id="UP000054324"/>
    </source>
</evidence>
<keyword evidence="3" id="KW-1185">Reference proteome</keyword>
<evidence type="ECO:0000313" key="2">
    <source>
        <dbReference type="EMBL" id="KER19405.1"/>
    </source>
</evidence>
<dbReference type="Proteomes" id="UP000054324">
    <property type="component" value="Unassembled WGS sequence"/>
</dbReference>
<name>A0A074Z839_OPIVI</name>
<feature type="region of interest" description="Disordered" evidence="1">
    <location>
        <begin position="102"/>
        <end position="138"/>
    </location>
</feature>
<gene>
    <name evidence="2" type="ORF">T265_11811</name>
</gene>
<sequence>MALIATHPGKERSKILLCASDRIRATPAGSSVSARFHPYGPSCFASWSNLVCSSSTDDPLFFSCDCKVASSASSGSWTSNASSSTLNRLVAFANRNWAPSACCTSSTDLSESNRRRTTFSIPGKDQPNDHSRPTNSTIGTDSAVNLADFIRLIASMRSASVSNSAGRTSFATFQSIIRGPPLAASRAAFGRSLGNVFSTVNSPRTHLQAGQQAVYHRRRQIWEVC</sequence>
<dbReference type="RefSeq" id="XP_009176845.1">
    <property type="nucleotide sequence ID" value="XM_009178581.1"/>
</dbReference>